<accession>T1HJW7</accession>
<keyword evidence="3" id="KW-0547">Nucleotide-binding</keyword>
<dbReference type="GO" id="GO:0051754">
    <property type="term" value="P:meiotic sister chromatid cohesion, centromeric"/>
    <property type="evidence" value="ECO:0007669"/>
    <property type="project" value="TreeGrafter"/>
</dbReference>
<keyword evidence="4" id="KW-0995">Kinetochore</keyword>
<dbReference type="GO" id="GO:0000776">
    <property type="term" value="C:kinetochore"/>
    <property type="evidence" value="ECO:0007669"/>
    <property type="project" value="UniProtKB-KW"/>
</dbReference>
<feature type="compositionally biased region" description="Low complexity" evidence="7">
    <location>
        <begin position="443"/>
        <end position="453"/>
    </location>
</feature>
<dbReference type="GO" id="GO:0032991">
    <property type="term" value="C:protein-containing complex"/>
    <property type="evidence" value="ECO:0007669"/>
    <property type="project" value="UniProtKB-ARBA"/>
</dbReference>
<dbReference type="SMART" id="SM00220">
    <property type="entry name" value="S_TKc"/>
    <property type="match status" value="1"/>
</dbReference>
<sequence>MKLGDISIANPPMQPNRVTNIKPLLPVDPEDNISDETCNTKAFNFSLPSSTPIQNKKCHSTRVSVESQGIVEEQIIKSKNPGDLSMILEASKERYSNSSSSNGCALRGQSTALQSVTTHQELCYPSNTTQTFLISNVTPRVSISKLIPKFSPLEESIYSISNMMNELNIIENFINEEKKTIYLELSLTEEGDIIYSKTKDLFAMQNLRINEEFTNVSSIKETKFNELVNMTNLSNSPCKYGANKTSEVSLNGFEERSVKCVEKIVKPLISSINPGAQIIFDEFKHHNKPRTRSSYKKNFDNSFIKCNNKLKEIVIEKPDENDENIKSKKKGRVKAQSMLCLKVNDHSLPNRRQSSLELQMVNRKRTDLMKIGVNECDRNTDDTDLKTSNITTRSSTKKISTSSNTNVEMVKLKTVKTNLLKEINQTPPKNHEQVKSKVKTKSKSSSSISQTKKPLGRQNRKKSNKENIVIVPALGGLSIGEASTSSSYFEKLPNEITELDVKFNRGRRRSNRLLNQLKKDIASKGIVYEQDIDPFCPKLLERLLNSINFPQSHHAENYFVSNNSLPQIAKSLQLGNEVYTVAGDIGKGAYARIVKATVKNRMCALKVEKPACKWELYICREIQKRVAASAKTCFMDVKNAYIFNGGSILETEWAQYGTLLNVSNQYKIATGKLLDTPIILHIAIELIDIIDYLHQCNIIHGDIKPDNFVVRSLPSLKETRTCIQLIDFGRSIDMRLLPIGTQFTTVVKTEGFTCCEMKDRRPWTYQTDLFGLLSTVHCLIVGEYMTVEKKDNEWRLHKQLPRTVRKLWDPIFSSLLNIESSDKLPSLVAIKAVLQEALNSKDKFLLTQNYRTLENIFKGK</sequence>
<evidence type="ECO:0000256" key="6">
    <source>
        <dbReference type="ARBA" id="ARBA00023328"/>
    </source>
</evidence>
<reference evidence="8" key="1">
    <citation type="submission" date="2015-05" db="UniProtKB">
        <authorList>
            <consortium name="EnsemblMetazoa"/>
        </authorList>
    </citation>
    <scope>IDENTIFICATION</scope>
</reference>
<dbReference type="Gene3D" id="1.10.510.10">
    <property type="entry name" value="Transferase(Phosphotransferase) domain 1"/>
    <property type="match status" value="1"/>
</dbReference>
<evidence type="ECO:0000256" key="7">
    <source>
        <dbReference type="SAM" id="MobiDB-lite"/>
    </source>
</evidence>
<evidence type="ECO:0000256" key="2">
    <source>
        <dbReference type="ARBA" id="ARBA00022454"/>
    </source>
</evidence>
<dbReference type="PROSITE" id="PS50011">
    <property type="entry name" value="PROTEIN_KINASE_DOM"/>
    <property type="match status" value="1"/>
</dbReference>
<organism evidence="8 9">
    <name type="scientific">Rhodnius prolixus</name>
    <name type="common">Triatomid bug</name>
    <dbReference type="NCBI Taxonomy" id="13249"/>
    <lineage>
        <taxon>Eukaryota</taxon>
        <taxon>Metazoa</taxon>
        <taxon>Ecdysozoa</taxon>
        <taxon>Arthropoda</taxon>
        <taxon>Hexapoda</taxon>
        <taxon>Insecta</taxon>
        <taxon>Pterygota</taxon>
        <taxon>Neoptera</taxon>
        <taxon>Paraneoptera</taxon>
        <taxon>Hemiptera</taxon>
        <taxon>Heteroptera</taxon>
        <taxon>Panheteroptera</taxon>
        <taxon>Cimicomorpha</taxon>
        <taxon>Reduviidae</taxon>
        <taxon>Triatominae</taxon>
        <taxon>Rhodnius</taxon>
    </lineage>
</organism>
<dbReference type="GO" id="GO:0005634">
    <property type="term" value="C:nucleus"/>
    <property type="evidence" value="ECO:0007669"/>
    <property type="project" value="TreeGrafter"/>
</dbReference>
<protein>
    <submittedName>
        <fullName evidence="8">Protein kinase domain-containing protein</fullName>
    </submittedName>
</protein>
<dbReference type="PANTHER" id="PTHR14030:SF4">
    <property type="entry name" value="BUB1 KINASE, ISOFORM A-RELATED"/>
    <property type="match status" value="1"/>
</dbReference>
<evidence type="ECO:0000256" key="5">
    <source>
        <dbReference type="ARBA" id="ARBA00022840"/>
    </source>
</evidence>
<dbReference type="GO" id="GO:0007094">
    <property type="term" value="P:mitotic spindle assembly checkpoint signaling"/>
    <property type="evidence" value="ECO:0007669"/>
    <property type="project" value="InterPro"/>
</dbReference>
<keyword evidence="2" id="KW-0158">Chromosome</keyword>
<keyword evidence="6" id="KW-0137">Centromere</keyword>
<feature type="compositionally biased region" description="Basic residues" evidence="7">
    <location>
        <begin position="454"/>
        <end position="463"/>
    </location>
</feature>
<dbReference type="eggNOG" id="KOG1166">
    <property type="taxonomic scope" value="Eukaryota"/>
</dbReference>
<evidence type="ECO:0000256" key="3">
    <source>
        <dbReference type="ARBA" id="ARBA00022741"/>
    </source>
</evidence>
<dbReference type="PANTHER" id="PTHR14030">
    <property type="entry name" value="MITOTIC CHECKPOINT SERINE/THREONINE-PROTEIN KINASE BUB1"/>
    <property type="match status" value="1"/>
</dbReference>
<dbReference type="InParanoid" id="T1HJW7"/>
<evidence type="ECO:0000313" key="9">
    <source>
        <dbReference type="Proteomes" id="UP000015103"/>
    </source>
</evidence>
<feature type="compositionally biased region" description="Low complexity" evidence="7">
    <location>
        <begin position="386"/>
        <end position="402"/>
    </location>
</feature>
<keyword evidence="9" id="KW-1185">Reference proteome</keyword>
<dbReference type="GO" id="GO:0005524">
    <property type="term" value="F:ATP binding"/>
    <property type="evidence" value="ECO:0007669"/>
    <property type="project" value="UniProtKB-UniRule"/>
</dbReference>
<dbReference type="InterPro" id="IPR008271">
    <property type="entry name" value="Ser/Thr_kinase_AS"/>
</dbReference>
<dbReference type="HOGENOM" id="CLU_332695_0_0_1"/>
<dbReference type="PROSITE" id="PS00107">
    <property type="entry name" value="PROTEIN_KINASE_ATP"/>
    <property type="match status" value="1"/>
</dbReference>
<dbReference type="STRING" id="13249.T1HJW7"/>
<dbReference type="InterPro" id="IPR000719">
    <property type="entry name" value="Prot_kinase_dom"/>
</dbReference>
<dbReference type="GO" id="GO:0004672">
    <property type="term" value="F:protein kinase activity"/>
    <property type="evidence" value="ECO:0007669"/>
    <property type="project" value="InterPro"/>
</dbReference>
<dbReference type="InterPro" id="IPR017441">
    <property type="entry name" value="Protein_kinase_ATP_BS"/>
</dbReference>
<feature type="region of interest" description="Disordered" evidence="7">
    <location>
        <begin position="421"/>
        <end position="467"/>
    </location>
</feature>
<evidence type="ECO:0000256" key="1">
    <source>
        <dbReference type="ARBA" id="ARBA00004629"/>
    </source>
</evidence>
<dbReference type="EnsemblMetazoa" id="RPRC004339-RA">
    <property type="protein sequence ID" value="RPRC004339-PA"/>
    <property type="gene ID" value="RPRC004339"/>
</dbReference>
<name>T1HJW7_RHOPR</name>
<dbReference type="VEuPathDB" id="VectorBase:RPRC004339"/>
<evidence type="ECO:0000313" key="8">
    <source>
        <dbReference type="EnsemblMetazoa" id="RPRC004339-PA"/>
    </source>
</evidence>
<dbReference type="Proteomes" id="UP000015103">
    <property type="component" value="Unassembled WGS sequence"/>
</dbReference>
<dbReference type="AlphaFoldDB" id="T1HJW7"/>
<dbReference type="Pfam" id="PF00069">
    <property type="entry name" value="Pkinase"/>
    <property type="match status" value="1"/>
</dbReference>
<dbReference type="InterPro" id="IPR011009">
    <property type="entry name" value="Kinase-like_dom_sf"/>
</dbReference>
<dbReference type="SUPFAM" id="SSF56112">
    <property type="entry name" value="Protein kinase-like (PK-like)"/>
    <property type="match status" value="1"/>
</dbReference>
<dbReference type="PROSITE" id="PS00108">
    <property type="entry name" value="PROTEIN_KINASE_ST"/>
    <property type="match status" value="1"/>
</dbReference>
<dbReference type="EMBL" id="ACPB03021809">
    <property type="status" value="NOT_ANNOTATED_CDS"/>
    <property type="molecule type" value="Genomic_DNA"/>
</dbReference>
<proteinExistence type="predicted"/>
<feature type="region of interest" description="Disordered" evidence="7">
    <location>
        <begin position="379"/>
        <end position="402"/>
    </location>
</feature>
<dbReference type="InterPro" id="IPR015661">
    <property type="entry name" value="Bub1/Mad3"/>
</dbReference>
<comment type="subcellular location">
    <subcellularLocation>
        <location evidence="1">Chromosome</location>
        <location evidence="1">Centromere</location>
        <location evidence="1">Kinetochore</location>
    </subcellularLocation>
</comment>
<keyword evidence="5" id="KW-0067">ATP-binding</keyword>
<evidence type="ECO:0000256" key="4">
    <source>
        <dbReference type="ARBA" id="ARBA00022838"/>
    </source>
</evidence>